<gene>
    <name evidence="2" type="ORF">RBH19_06960</name>
</gene>
<keyword evidence="1" id="KW-0732">Signal</keyword>
<feature type="signal peptide" evidence="1">
    <location>
        <begin position="1"/>
        <end position="20"/>
    </location>
</feature>
<comment type="caution">
    <text evidence="2">The sequence shown here is derived from an EMBL/GenBank/DDBJ whole genome shotgun (WGS) entry which is preliminary data.</text>
</comment>
<feature type="chain" id="PRO_5047532834" evidence="1">
    <location>
        <begin position="21"/>
        <end position="183"/>
    </location>
</feature>
<dbReference type="Proteomes" id="UP001239019">
    <property type="component" value="Unassembled WGS sequence"/>
</dbReference>
<proteinExistence type="predicted"/>
<reference evidence="2 3" key="1">
    <citation type="submission" date="2023-08" db="EMBL/GenBank/DDBJ databases">
        <title>Whole-genome sequencing of halo(alkali)philic microorganisms from hypersaline lakes.</title>
        <authorList>
            <person name="Sorokin D.Y."/>
            <person name="Abbas B."/>
            <person name="Merkel A.Y."/>
        </authorList>
    </citation>
    <scope>NUCLEOTIDE SEQUENCE [LARGE SCALE GENOMIC DNA]</scope>
    <source>
        <strain evidence="2 3">AB-CW4</strain>
    </source>
</reference>
<keyword evidence="3" id="KW-1185">Reference proteome</keyword>
<protein>
    <submittedName>
        <fullName evidence="2">Uncharacterized protein</fullName>
    </submittedName>
</protein>
<evidence type="ECO:0000256" key="1">
    <source>
        <dbReference type="SAM" id="SignalP"/>
    </source>
</evidence>
<evidence type="ECO:0000313" key="3">
    <source>
        <dbReference type="Proteomes" id="UP001239019"/>
    </source>
</evidence>
<name>A0ABU0W6I4_9GAMM</name>
<sequence length="183" mass="19977">MNSRLLFPAFLLLLILLNAACNGTRVAESPPAATSPHLIELPPLTAEEREALTAGDKLEAEPPLAGIGRKVPEGQQLIDLATLEWTRKGDHRTSRFAVRSPGASGLRLGLKLLNGRDCGLQLRFAGEGEQPGEAISAYMLRNEQNIWWSPVTQGEVSQVWLTHAGKFSLEGCAIRVEMISHLY</sequence>
<evidence type="ECO:0000313" key="2">
    <source>
        <dbReference type="EMBL" id="MDQ2069606.1"/>
    </source>
</evidence>
<dbReference type="EMBL" id="JAVDDT010000003">
    <property type="protein sequence ID" value="MDQ2069606.1"/>
    <property type="molecule type" value="Genomic_DNA"/>
</dbReference>
<organism evidence="2 3">
    <name type="scientific">Natronospira bacteriovora</name>
    <dbReference type="NCBI Taxonomy" id="3069753"/>
    <lineage>
        <taxon>Bacteria</taxon>
        <taxon>Pseudomonadati</taxon>
        <taxon>Pseudomonadota</taxon>
        <taxon>Gammaproteobacteria</taxon>
        <taxon>Natronospirales</taxon>
        <taxon>Natronospiraceae</taxon>
        <taxon>Natronospira</taxon>
    </lineage>
</organism>
<dbReference type="RefSeq" id="WP_306728104.1">
    <property type="nucleotide sequence ID" value="NZ_JAVDDT010000003.1"/>
</dbReference>
<accession>A0ABU0W6I4</accession>